<reference evidence="1 2" key="1">
    <citation type="journal article" date="2015" name="BMC Genomics">
        <title>Comparative genomics and metabolic profiling of the genus Lysobacter.</title>
        <authorList>
            <person name="de Bruijn I."/>
            <person name="Cheng X."/>
            <person name="de Jager V."/>
            <person name="Exposito R.G."/>
            <person name="Watrous J."/>
            <person name="Patel N."/>
            <person name="Postma J."/>
            <person name="Dorrestein P.C."/>
            <person name="Kobayashi D."/>
            <person name="Raaijmakers J.M."/>
        </authorList>
    </citation>
    <scope>NUCLEOTIDE SEQUENCE [LARGE SCALE GENOMIC DNA]</scope>
    <source>
        <strain evidence="1 2">76</strain>
    </source>
</reference>
<evidence type="ECO:0000313" key="1">
    <source>
        <dbReference type="EMBL" id="ALN83089.1"/>
    </source>
</evidence>
<proteinExistence type="predicted"/>
<evidence type="ECO:0000313" key="2">
    <source>
        <dbReference type="Proteomes" id="UP000060787"/>
    </source>
</evidence>
<accession>A0A0S2FHZ4</accession>
<keyword evidence="2" id="KW-1185">Reference proteome</keyword>
<dbReference type="AlphaFoldDB" id="A0A0S2FHZ4"/>
<dbReference type="RefSeq" id="WP_148649868.1">
    <property type="nucleotide sequence ID" value="NZ_CP011129.1"/>
</dbReference>
<dbReference type="PATRIC" id="fig|84531.8.peg.4979"/>
<name>A0A0S2FHZ4_LYSAN</name>
<organism evidence="1 2">
    <name type="scientific">Lysobacter antibioticus</name>
    <dbReference type="NCBI Taxonomy" id="84531"/>
    <lineage>
        <taxon>Bacteria</taxon>
        <taxon>Pseudomonadati</taxon>
        <taxon>Pseudomonadota</taxon>
        <taxon>Gammaproteobacteria</taxon>
        <taxon>Lysobacterales</taxon>
        <taxon>Lysobacteraceae</taxon>
        <taxon>Lysobacter</taxon>
    </lineage>
</organism>
<sequence>MPKLQPRSQTNAVGIDYGIQRRVDHAFGGPGWEVQASGESPKSDTRYFSDIRYGTSGRALATAMGYRDRLLRKNGMAEAAPGPDDALGGVVEVSKYGQVLAYTAESRLPSGAVLSKTFRAARRGPAAARMLAVAERKNQLVRAASEMLPHVVSPQLPAEPTAANESLDLREQVRVATEIQRANIAKAKGIHRLPEGSSAGGWRVLVRRKDCRISRFFLDRDFDGAIGAWARAVEFREQL</sequence>
<dbReference type="KEGG" id="lab:LA76x_4987"/>
<dbReference type="EMBL" id="CP011129">
    <property type="protein sequence ID" value="ALN83089.1"/>
    <property type="molecule type" value="Genomic_DNA"/>
</dbReference>
<dbReference type="Proteomes" id="UP000060787">
    <property type="component" value="Chromosome"/>
</dbReference>
<protein>
    <submittedName>
        <fullName evidence="1">Uncharacterized protein</fullName>
    </submittedName>
</protein>
<dbReference type="STRING" id="84531.LA76x_4987"/>
<gene>
    <name evidence="1" type="ORF">LA76x_4987</name>
</gene>